<evidence type="ECO:0000313" key="2">
    <source>
        <dbReference type="Proteomes" id="UP000321926"/>
    </source>
</evidence>
<sequence length="107" mass="12676">MISVNRFEVKCAVVCITLLFFLSITYSFYYKYGQVKPADKIESELVLEKTSEEGKFKHPHISFQAMLRYAFIGFEKPVLFQQQRSHLDYKSKNKLYLLFQQLKVHLA</sequence>
<name>A0A5C8JIU1_9BACT</name>
<evidence type="ECO:0000313" key="1">
    <source>
        <dbReference type="EMBL" id="TXK36477.1"/>
    </source>
</evidence>
<dbReference type="AlphaFoldDB" id="A0A5C8JIU1"/>
<dbReference type="RefSeq" id="WP_147923086.1">
    <property type="nucleotide sequence ID" value="NZ_VRTY01000078.1"/>
</dbReference>
<keyword evidence="2" id="KW-1185">Reference proteome</keyword>
<accession>A0A5C8JIU1</accession>
<organism evidence="1 2">
    <name type="scientific">Pontibacter qinzhouensis</name>
    <dbReference type="NCBI Taxonomy" id="2603253"/>
    <lineage>
        <taxon>Bacteria</taxon>
        <taxon>Pseudomonadati</taxon>
        <taxon>Bacteroidota</taxon>
        <taxon>Cytophagia</taxon>
        <taxon>Cytophagales</taxon>
        <taxon>Hymenobacteraceae</taxon>
        <taxon>Pontibacter</taxon>
    </lineage>
</organism>
<dbReference type="EMBL" id="VRTY01000078">
    <property type="protein sequence ID" value="TXK36477.1"/>
    <property type="molecule type" value="Genomic_DNA"/>
</dbReference>
<gene>
    <name evidence="1" type="ORF">FVR03_17625</name>
</gene>
<dbReference type="Proteomes" id="UP000321926">
    <property type="component" value="Unassembled WGS sequence"/>
</dbReference>
<comment type="caution">
    <text evidence="1">The sequence shown here is derived from an EMBL/GenBank/DDBJ whole genome shotgun (WGS) entry which is preliminary data.</text>
</comment>
<protein>
    <submittedName>
        <fullName evidence="1">Uncharacterized protein</fullName>
    </submittedName>
</protein>
<dbReference type="OrthoDB" id="9955065at2"/>
<reference evidence="1 2" key="1">
    <citation type="submission" date="2019-08" db="EMBL/GenBank/DDBJ databases">
        <authorList>
            <person name="Shi S."/>
        </authorList>
    </citation>
    <scope>NUCLEOTIDE SEQUENCE [LARGE SCALE GENOMIC DNA]</scope>
    <source>
        <strain evidence="1 2">GY10130</strain>
    </source>
</reference>
<proteinExistence type="predicted"/>